<evidence type="ECO:0000259" key="6">
    <source>
        <dbReference type="Pfam" id="PF07291"/>
    </source>
</evidence>
<proteinExistence type="predicted"/>
<evidence type="ECO:0000256" key="4">
    <source>
        <dbReference type="ARBA" id="ARBA00023136"/>
    </source>
</evidence>
<reference evidence="7 8" key="1">
    <citation type="submission" date="2018-09" db="EMBL/GenBank/DDBJ databases">
        <title>Arachidicoccus sp. nov., a bacterium isolated from soil.</title>
        <authorList>
            <person name="Weon H.-Y."/>
            <person name="Kwon S.-W."/>
            <person name="Lee S.A."/>
        </authorList>
    </citation>
    <scope>NUCLEOTIDE SEQUENCE [LARGE SCALE GENOMIC DNA]</scope>
    <source>
        <strain evidence="7 8">KIS59-12</strain>
    </source>
</reference>
<protein>
    <submittedName>
        <fullName evidence="7">DoxX family protein</fullName>
    </submittedName>
</protein>
<dbReference type="NCBIfam" id="NF045576">
    <property type="entry name" value="BT_3928_fam"/>
    <property type="match status" value="1"/>
</dbReference>
<dbReference type="GO" id="GO:0030416">
    <property type="term" value="P:methylamine metabolic process"/>
    <property type="evidence" value="ECO:0007669"/>
    <property type="project" value="InterPro"/>
</dbReference>
<feature type="domain" description="Methylamine utilisation protein MauE" evidence="6">
    <location>
        <begin position="1"/>
        <end position="133"/>
    </location>
</feature>
<dbReference type="EMBL" id="CP032489">
    <property type="protein sequence ID" value="AYD49212.1"/>
    <property type="molecule type" value="Genomic_DNA"/>
</dbReference>
<keyword evidence="4 5" id="KW-0472">Membrane</keyword>
<accession>A0A386HU66</accession>
<sequence>MKKALPIIRWIVGLLFIFSGLIKANDPLGLSYKMQEFFNAWGISSVNFLALGLSIFMNTLEIVLGVAMIVGIRMKFFTRIIFLLTLFFAFLTGYAWLSGKFRTCGCFGDCLPLSPFDSFLKDLVLLVLISIILKNHKKVIPHFKQSALSLVVLLLSIFVAVGLQAYTLEHLPVLDCLAYKQGNHLLEEMKIPKGAISDSFAITFKYEKAGKTVAFDANHFPADFDSSYTYVDRYEKLVRKGNATPAITDFSLQTLSGNDSTQAILQQPNMYILVLVQSFEKWKVQKEDFYKMLGYATAKGLKVFVASPQIGDAVKLFPQNITLLRLDAVVEKTAARANPTYFLMKGDQILEKKSYADIQSFMSEIQ</sequence>
<dbReference type="Pfam" id="PF07291">
    <property type="entry name" value="MauE"/>
    <property type="match status" value="1"/>
</dbReference>
<dbReference type="GO" id="GO:0016020">
    <property type="term" value="C:membrane"/>
    <property type="evidence" value="ECO:0007669"/>
    <property type="project" value="UniProtKB-SubCell"/>
</dbReference>
<evidence type="ECO:0000256" key="3">
    <source>
        <dbReference type="ARBA" id="ARBA00022989"/>
    </source>
</evidence>
<keyword evidence="8" id="KW-1185">Reference proteome</keyword>
<feature type="transmembrane region" description="Helical" evidence="5">
    <location>
        <begin position="118"/>
        <end position="135"/>
    </location>
</feature>
<keyword evidence="3 5" id="KW-1133">Transmembrane helix</keyword>
<evidence type="ECO:0000256" key="5">
    <source>
        <dbReference type="SAM" id="Phobius"/>
    </source>
</evidence>
<keyword evidence="2 5" id="KW-0812">Transmembrane</keyword>
<dbReference type="KEGG" id="ark:D6B99_17225"/>
<gene>
    <name evidence="7" type="ORF">D6B99_17225</name>
</gene>
<feature type="transmembrane region" description="Helical" evidence="5">
    <location>
        <begin position="76"/>
        <end position="98"/>
    </location>
</feature>
<name>A0A386HU66_9BACT</name>
<evidence type="ECO:0000256" key="1">
    <source>
        <dbReference type="ARBA" id="ARBA00004141"/>
    </source>
</evidence>
<evidence type="ECO:0000313" key="7">
    <source>
        <dbReference type="EMBL" id="AYD49212.1"/>
    </source>
</evidence>
<dbReference type="InterPro" id="IPR009908">
    <property type="entry name" value="Methylamine_util_MauE"/>
</dbReference>
<dbReference type="OrthoDB" id="648842at2"/>
<organism evidence="7 8">
    <name type="scientific">Arachidicoccus soli</name>
    <dbReference type="NCBI Taxonomy" id="2341117"/>
    <lineage>
        <taxon>Bacteria</taxon>
        <taxon>Pseudomonadati</taxon>
        <taxon>Bacteroidota</taxon>
        <taxon>Chitinophagia</taxon>
        <taxon>Chitinophagales</taxon>
        <taxon>Chitinophagaceae</taxon>
        <taxon>Arachidicoccus</taxon>
    </lineage>
</organism>
<dbReference type="Proteomes" id="UP000266118">
    <property type="component" value="Chromosome"/>
</dbReference>
<evidence type="ECO:0000313" key="8">
    <source>
        <dbReference type="Proteomes" id="UP000266118"/>
    </source>
</evidence>
<dbReference type="AlphaFoldDB" id="A0A386HU66"/>
<dbReference type="RefSeq" id="WP_119990726.1">
    <property type="nucleotide sequence ID" value="NZ_CP032489.1"/>
</dbReference>
<evidence type="ECO:0000256" key="2">
    <source>
        <dbReference type="ARBA" id="ARBA00022692"/>
    </source>
</evidence>
<comment type="subcellular location">
    <subcellularLocation>
        <location evidence="1">Membrane</location>
        <topology evidence="1">Multi-pass membrane protein</topology>
    </subcellularLocation>
</comment>
<feature type="transmembrane region" description="Helical" evidence="5">
    <location>
        <begin position="147"/>
        <end position="166"/>
    </location>
</feature>